<keyword evidence="1" id="KW-0812">Transmembrane</keyword>
<dbReference type="GO" id="GO:0032469">
    <property type="term" value="P:endoplasmic reticulum calcium ion homeostasis"/>
    <property type="evidence" value="ECO:0007669"/>
    <property type="project" value="InterPro"/>
</dbReference>
<feature type="compositionally biased region" description="Acidic residues" evidence="8">
    <location>
        <begin position="71"/>
        <end position="98"/>
    </location>
</feature>
<dbReference type="STRING" id="8187.ENSLCAP00010012426"/>
<dbReference type="GO" id="GO:0030867">
    <property type="term" value="C:rough endoplasmic reticulum membrane"/>
    <property type="evidence" value="ECO:0007669"/>
    <property type="project" value="UniProtKB-SubCell"/>
</dbReference>
<evidence type="ECO:0000313" key="10">
    <source>
        <dbReference type="Ensembl" id="ENSLCAP00010012426.1"/>
    </source>
</evidence>
<feature type="region of interest" description="Disordered" evidence="8">
    <location>
        <begin position="432"/>
        <end position="514"/>
    </location>
</feature>
<feature type="compositionally biased region" description="Basic residues" evidence="8">
    <location>
        <begin position="504"/>
        <end position="514"/>
    </location>
</feature>
<proteinExistence type="inferred from homology"/>
<reference evidence="11" key="1">
    <citation type="submission" date="2015-09" db="EMBL/GenBank/DDBJ databases">
        <authorList>
            <person name="Sai Rama Sridatta P."/>
        </authorList>
    </citation>
    <scope>NUCLEOTIDE SEQUENCE [LARGE SCALE GENOMIC DNA]</scope>
</reference>
<evidence type="ECO:0000256" key="9">
    <source>
        <dbReference type="SAM" id="SignalP"/>
    </source>
</evidence>
<feature type="region of interest" description="Disordered" evidence="8">
    <location>
        <begin position="49"/>
        <end position="99"/>
    </location>
</feature>
<feature type="compositionally biased region" description="Basic and acidic residues" evidence="8">
    <location>
        <begin position="432"/>
        <end position="448"/>
    </location>
</feature>
<gene>
    <name evidence="10" type="primary">CCDC47</name>
    <name evidence="10" type="synonym">ccdc47</name>
</gene>
<reference evidence="10" key="3">
    <citation type="submission" date="2025-09" db="UniProtKB">
        <authorList>
            <consortium name="Ensembl"/>
        </authorList>
    </citation>
    <scope>IDENTIFICATION</scope>
</reference>
<dbReference type="InParanoid" id="A0A4W6CJI5"/>
<evidence type="ECO:0000256" key="5">
    <source>
        <dbReference type="ARBA" id="ARBA00034746"/>
    </source>
</evidence>
<comment type="similarity">
    <text evidence="5">Belongs to the CCDC47 family.</text>
</comment>
<evidence type="ECO:0000256" key="3">
    <source>
        <dbReference type="ARBA" id="ARBA00023136"/>
    </source>
</evidence>
<dbReference type="AlphaFoldDB" id="A0A4W6CJI5"/>
<dbReference type="InterPro" id="IPR012879">
    <property type="entry name" value="CCDC47"/>
</dbReference>
<dbReference type="Pfam" id="PF07946">
    <property type="entry name" value="CCDC47"/>
    <property type="match status" value="1"/>
</dbReference>
<keyword evidence="3" id="KW-0472">Membrane</keyword>
<reference evidence="10" key="2">
    <citation type="submission" date="2025-08" db="UniProtKB">
        <authorList>
            <consortium name="Ensembl"/>
        </authorList>
    </citation>
    <scope>IDENTIFICATION</scope>
</reference>
<protein>
    <recommendedName>
        <fullName evidence="6">PAT complex subunit CCDC47</fullName>
    </recommendedName>
    <alternativeName>
        <fullName evidence="7">Coiled-coil domain-containing protein 47</fullName>
    </alternativeName>
</protein>
<feature type="signal peptide" evidence="9">
    <location>
        <begin position="1"/>
        <end position="23"/>
    </location>
</feature>
<sequence>MRSVYLLLIPTLLLLLAFPVSRGRYNDDFDDGEDLADFDDNDFAEFEDMNDDLAAEAETAPPPRVSPSSQPEEDEDEDEATVELEDGQDGFEDSDTQDQDLYSRYDQEEFEGITEKPGHSIKDPLIIHTVPPHLQNSWESYYMEILMVTGLLAYIMNYIIGKNKNSRLAQAWFNSHRELLESNFALVGDDGTSKEAVSTGKLNQENEHIYNLWCSGRVCCEGMLIQLKFLKRQDLLNVLARMMRPACDQVVCSSQLAIIRDILDYIEVVLYLQSFSNPQLTLNDEDMDTFVFAVGSKKAMARLQKEMQDLSEFCGDKPKSGAKYGLPDSLAILSEMGEVTDGVMDNKMVHYITNHADKIESIHFSDQFSGPKVMQEEGQPLKLPETKKTLLFTFNVPGMGNTSPKDMDTLLPLMNMVIYSIDKVKKLRLNREGKQKADRNRARVEENFLKQTHAQRQEAAQTRREEKKRAEKERIMNEEDPERQRRLEEAAQRREQKKIEKKQMKMKQIKVKAM</sequence>
<organism evidence="10 11">
    <name type="scientific">Lates calcarifer</name>
    <name type="common">Barramundi</name>
    <name type="synonym">Holocentrus calcarifer</name>
    <dbReference type="NCBI Taxonomy" id="8187"/>
    <lineage>
        <taxon>Eukaryota</taxon>
        <taxon>Metazoa</taxon>
        <taxon>Chordata</taxon>
        <taxon>Craniata</taxon>
        <taxon>Vertebrata</taxon>
        <taxon>Euteleostomi</taxon>
        <taxon>Actinopterygii</taxon>
        <taxon>Neopterygii</taxon>
        <taxon>Teleostei</taxon>
        <taxon>Neoteleostei</taxon>
        <taxon>Acanthomorphata</taxon>
        <taxon>Carangaria</taxon>
        <taxon>Carangaria incertae sedis</taxon>
        <taxon>Centropomidae</taxon>
        <taxon>Lates</taxon>
    </lineage>
</organism>
<name>A0A4W6CJI5_LATCA</name>
<dbReference type="GeneTree" id="ENSGT00390000013997"/>
<evidence type="ECO:0000256" key="7">
    <source>
        <dbReference type="ARBA" id="ARBA00034902"/>
    </source>
</evidence>
<evidence type="ECO:0000256" key="1">
    <source>
        <dbReference type="ARBA" id="ARBA00022692"/>
    </source>
</evidence>
<feature type="compositionally biased region" description="Basic and acidic residues" evidence="8">
    <location>
        <begin position="461"/>
        <end position="503"/>
    </location>
</feature>
<keyword evidence="9" id="KW-0732">Signal</keyword>
<keyword evidence="2" id="KW-1133">Transmembrane helix</keyword>
<evidence type="ECO:0000256" key="8">
    <source>
        <dbReference type="SAM" id="MobiDB-lite"/>
    </source>
</evidence>
<dbReference type="PANTHER" id="PTHR12883:SF0">
    <property type="entry name" value="PAT COMPLEX SUBUNIT CCDC47"/>
    <property type="match status" value="1"/>
</dbReference>
<feature type="chain" id="PRO_5021434031" description="PAT complex subunit CCDC47" evidence="9">
    <location>
        <begin position="24"/>
        <end position="514"/>
    </location>
</feature>
<dbReference type="Proteomes" id="UP000314980">
    <property type="component" value="Unassembled WGS sequence"/>
</dbReference>
<keyword evidence="11" id="KW-1185">Reference proteome</keyword>
<accession>A0A4W6CJI5</accession>
<evidence type="ECO:0000256" key="4">
    <source>
        <dbReference type="ARBA" id="ARBA00034697"/>
    </source>
</evidence>
<dbReference type="PANTHER" id="PTHR12883">
    <property type="entry name" value="ADIPOCYTE-SPECIFIC PROTEIN 4-RELATED"/>
    <property type="match status" value="1"/>
</dbReference>
<evidence type="ECO:0000313" key="11">
    <source>
        <dbReference type="Proteomes" id="UP000314980"/>
    </source>
</evidence>
<dbReference type="FunCoup" id="A0A4W6CJI5">
    <property type="interactions" value="1810"/>
</dbReference>
<evidence type="ECO:0000256" key="6">
    <source>
        <dbReference type="ARBA" id="ARBA00034875"/>
    </source>
</evidence>
<evidence type="ECO:0000256" key="2">
    <source>
        <dbReference type="ARBA" id="ARBA00022989"/>
    </source>
</evidence>
<comment type="subcellular location">
    <subcellularLocation>
        <location evidence="4">Rough endoplasmic reticulum membrane</location>
        <topology evidence="4">Single-pass type I membrane protein</topology>
    </subcellularLocation>
</comment>
<dbReference type="GO" id="GO:0005509">
    <property type="term" value="F:calcium ion binding"/>
    <property type="evidence" value="ECO:0007669"/>
    <property type="project" value="InterPro"/>
</dbReference>
<dbReference type="Ensembl" id="ENSLCAT00010012702.1">
    <property type="protein sequence ID" value="ENSLCAP00010012426.1"/>
    <property type="gene ID" value="ENSLCAG00010005802.1"/>
</dbReference>